<comment type="function">
    <text evidence="1">Needed for flagellar regrowth and assembly.</text>
</comment>
<feature type="compositionally biased region" description="Low complexity" evidence="8">
    <location>
        <begin position="305"/>
        <end position="320"/>
    </location>
</feature>
<gene>
    <name evidence="10" type="ordered locus">DaAHT2_1186</name>
</gene>
<evidence type="ECO:0000256" key="6">
    <source>
        <dbReference type="ARBA" id="ARBA00022927"/>
    </source>
</evidence>
<dbReference type="Proteomes" id="UP000001508">
    <property type="component" value="Chromosome"/>
</dbReference>
<keyword evidence="5" id="KW-1005">Bacterial flagellum biogenesis</keyword>
<dbReference type="HOGENOM" id="CLU_741292_0_0_7"/>
<dbReference type="InterPro" id="IPR018035">
    <property type="entry name" value="Flagellar_FliH/T3SS_HrpE"/>
</dbReference>
<keyword evidence="10" id="KW-0969">Cilium</keyword>
<evidence type="ECO:0000256" key="1">
    <source>
        <dbReference type="ARBA" id="ARBA00003041"/>
    </source>
</evidence>
<dbReference type="GO" id="GO:0005829">
    <property type="term" value="C:cytosol"/>
    <property type="evidence" value="ECO:0007669"/>
    <property type="project" value="TreeGrafter"/>
</dbReference>
<dbReference type="InParanoid" id="D6Z2V9"/>
<sequence>MSNKRKKPANDEFVELAGDQGQAPPDASEFLSFVELWQRTREKASAVKTEEGSRELAMEPEPEEPDPVEEARRQAAEIMAAAQKEAERLHQEAMEKGRAEGEKKGRAEAKKEYSARLAELKKLLAEIQLQRGAIIQRYREDLLALVQVMTDCLVHHETATNPQVIRACLQKATDFVVENSSVQAFVNPDDLRNLREAGLREPALLGGKNRIELVADPALARGGCLLKSAFGEVDATLDNSREKLYQAVSRSFQAVLAAHADEDEEPPPASEIAAVWPEDEAEESAPAAEEATAVALGEGDEAVLAADSDPAGPAASADASEQVEQDEQAAPEELPAEVAATSEAGGSKLDAAEPEPEKPSPAPEKPLTAPELQ</sequence>
<evidence type="ECO:0000256" key="7">
    <source>
        <dbReference type="ARBA" id="ARBA00023225"/>
    </source>
</evidence>
<feature type="compositionally biased region" description="Low complexity" evidence="8">
    <location>
        <begin position="284"/>
        <end position="297"/>
    </location>
</feature>
<dbReference type="KEGG" id="dak:DaAHT2_1186"/>
<keyword evidence="4" id="KW-0813">Transport</keyword>
<feature type="compositionally biased region" description="Basic and acidic residues" evidence="8">
    <location>
        <begin position="44"/>
        <end position="57"/>
    </location>
</feature>
<dbReference type="PANTHER" id="PTHR34982">
    <property type="entry name" value="YOP PROTEINS TRANSLOCATION PROTEIN L"/>
    <property type="match status" value="1"/>
</dbReference>
<dbReference type="InterPro" id="IPR051472">
    <property type="entry name" value="T3SS_Stator/FliH"/>
</dbReference>
<dbReference type="Pfam" id="PF02108">
    <property type="entry name" value="FliH"/>
    <property type="match status" value="1"/>
</dbReference>
<keyword evidence="11" id="KW-1185">Reference proteome</keyword>
<dbReference type="GO" id="GO:0015031">
    <property type="term" value="P:protein transport"/>
    <property type="evidence" value="ECO:0007669"/>
    <property type="project" value="UniProtKB-KW"/>
</dbReference>
<dbReference type="OrthoDB" id="9786263at2"/>
<feature type="region of interest" description="Disordered" evidence="8">
    <location>
        <begin position="44"/>
        <end position="73"/>
    </location>
</feature>
<dbReference type="AlphaFoldDB" id="D6Z2V9"/>
<feature type="compositionally biased region" description="Acidic residues" evidence="8">
    <location>
        <begin position="58"/>
        <end position="68"/>
    </location>
</feature>
<dbReference type="PANTHER" id="PTHR34982:SF1">
    <property type="entry name" value="FLAGELLAR ASSEMBLY PROTEIN FLIH"/>
    <property type="match status" value="1"/>
</dbReference>
<dbReference type="GO" id="GO:0044781">
    <property type="term" value="P:bacterial-type flagellum organization"/>
    <property type="evidence" value="ECO:0007669"/>
    <property type="project" value="UniProtKB-KW"/>
</dbReference>
<dbReference type="RefSeq" id="WP_013163413.1">
    <property type="nucleotide sequence ID" value="NC_014216.1"/>
</dbReference>
<evidence type="ECO:0000313" key="10">
    <source>
        <dbReference type="EMBL" id="ADH85884.1"/>
    </source>
</evidence>
<accession>D6Z2V9</accession>
<evidence type="ECO:0000256" key="2">
    <source>
        <dbReference type="ARBA" id="ARBA00006602"/>
    </source>
</evidence>
<keyword evidence="10" id="KW-0966">Cell projection</keyword>
<feature type="region of interest" description="Disordered" evidence="8">
    <location>
        <begin position="1"/>
        <end position="26"/>
    </location>
</feature>
<evidence type="ECO:0000259" key="9">
    <source>
        <dbReference type="Pfam" id="PF02108"/>
    </source>
</evidence>
<evidence type="ECO:0000256" key="3">
    <source>
        <dbReference type="ARBA" id="ARBA00016507"/>
    </source>
</evidence>
<feature type="compositionally biased region" description="Low complexity" evidence="8">
    <location>
        <begin position="331"/>
        <end position="340"/>
    </location>
</feature>
<evidence type="ECO:0000256" key="8">
    <source>
        <dbReference type="SAM" id="MobiDB-lite"/>
    </source>
</evidence>
<dbReference type="eggNOG" id="COG1317">
    <property type="taxonomic scope" value="Bacteria"/>
</dbReference>
<keyword evidence="7" id="KW-1006">Bacterial flagellum protein export</keyword>
<feature type="compositionally biased region" description="Acidic residues" evidence="8">
    <location>
        <begin position="321"/>
        <end position="330"/>
    </location>
</feature>
<feature type="domain" description="Flagellar assembly protein FliH/Type III secretion system HrpE" evidence="9">
    <location>
        <begin position="117"/>
        <end position="239"/>
    </location>
</feature>
<evidence type="ECO:0000313" key="11">
    <source>
        <dbReference type="Proteomes" id="UP000001508"/>
    </source>
</evidence>
<reference evidence="11" key="1">
    <citation type="submission" date="2010-02" db="EMBL/GenBank/DDBJ databases">
        <title>Complete sequence of Desulfurivibrio alkaliphilus AHT2.</title>
        <authorList>
            <consortium name="US DOE Joint Genome Institute"/>
            <person name="Pitluck S."/>
            <person name="Chertkov O."/>
            <person name="Detter J.C."/>
            <person name="Han C."/>
            <person name="Tapia R."/>
            <person name="Larimer F."/>
            <person name="Land M."/>
            <person name="Hauser L."/>
            <person name="Kyrpides N."/>
            <person name="Mikhailova N."/>
            <person name="Sorokin D.Y."/>
            <person name="Muyzer G."/>
            <person name="Woyke T."/>
        </authorList>
    </citation>
    <scope>NUCLEOTIDE SEQUENCE [LARGE SCALE GENOMIC DNA]</scope>
    <source>
        <strain evidence="11">DSM 19089 / UNIQEM U267 / AHT2</strain>
    </source>
</reference>
<name>D6Z2V9_DESAT</name>
<evidence type="ECO:0000256" key="5">
    <source>
        <dbReference type="ARBA" id="ARBA00022795"/>
    </source>
</evidence>
<dbReference type="EMBL" id="CP001940">
    <property type="protein sequence ID" value="ADH85884.1"/>
    <property type="molecule type" value="Genomic_DNA"/>
</dbReference>
<organism evidence="10 11">
    <name type="scientific">Desulfurivibrio alkaliphilus (strain DSM 19089 / UNIQEM U267 / AHT2)</name>
    <dbReference type="NCBI Taxonomy" id="589865"/>
    <lineage>
        <taxon>Bacteria</taxon>
        <taxon>Pseudomonadati</taxon>
        <taxon>Thermodesulfobacteriota</taxon>
        <taxon>Desulfobulbia</taxon>
        <taxon>Desulfobulbales</taxon>
        <taxon>Desulfobulbaceae</taxon>
        <taxon>Desulfurivibrio</taxon>
    </lineage>
</organism>
<keyword evidence="6" id="KW-0653">Protein transport</keyword>
<protein>
    <recommendedName>
        <fullName evidence="3">Flagellar assembly protein FliH</fullName>
    </recommendedName>
</protein>
<proteinExistence type="inferred from homology"/>
<feature type="region of interest" description="Disordered" evidence="8">
    <location>
        <begin position="278"/>
        <end position="373"/>
    </location>
</feature>
<evidence type="ECO:0000256" key="4">
    <source>
        <dbReference type="ARBA" id="ARBA00022448"/>
    </source>
</evidence>
<keyword evidence="10" id="KW-0282">Flagellum</keyword>
<comment type="similarity">
    <text evidence="2">Belongs to the FliH family.</text>
</comment>
<dbReference type="STRING" id="589865.DaAHT2_1186"/>